<evidence type="ECO:0000256" key="1">
    <source>
        <dbReference type="SAM" id="MobiDB-lite"/>
    </source>
</evidence>
<accession>A0A3N0DQ72</accession>
<dbReference type="RefSeq" id="WP_123235082.1">
    <property type="nucleotide sequence ID" value="NZ_RJSG01000003.1"/>
</dbReference>
<dbReference type="Pfam" id="PF08044">
    <property type="entry name" value="DUF1707"/>
    <property type="match status" value="1"/>
</dbReference>
<feature type="domain" description="DUF1707" evidence="3">
    <location>
        <begin position="9"/>
        <end position="57"/>
    </location>
</feature>
<dbReference type="AlphaFoldDB" id="A0A3N0DQ72"/>
<evidence type="ECO:0000313" key="5">
    <source>
        <dbReference type="Proteomes" id="UP000277094"/>
    </source>
</evidence>
<feature type="transmembrane region" description="Helical" evidence="2">
    <location>
        <begin position="96"/>
        <end position="118"/>
    </location>
</feature>
<gene>
    <name evidence="4" type="ORF">EFL95_15825</name>
</gene>
<dbReference type="OrthoDB" id="3534574at2"/>
<evidence type="ECO:0000259" key="3">
    <source>
        <dbReference type="Pfam" id="PF08044"/>
    </source>
</evidence>
<sequence>MDDHSRTPKDSDRSPLRDRIKRAVADGRISTADGDIRLRNVDSAQSMGELGLIVRDLDQLESSIAPAPAPVSTGTASYATPAATIAAAAVKPTRRWLAPVIAAVVLVIVGAAGLLVFVSSGDPQAATPLNDPVPFTASVSPTTDTTDTTAPSTGGKPPTAYSLSADGVRTFIATYRQRFGTTRTVSATFYGDYVVVQVPVAGGKRHSGWVYRQASGFTDFGGTTANFPGSAVIDLKKLDVAAMMSNVARAKRVLHVQNATQNYVTIDYRPQFDPAPNVNIYLTNQYGEAGYLATRLDGKVERAYPFAG</sequence>
<organism evidence="4 5">
    <name type="scientific">Nocardioides marmorisolisilvae</name>
    <dbReference type="NCBI Taxonomy" id="1542737"/>
    <lineage>
        <taxon>Bacteria</taxon>
        <taxon>Bacillati</taxon>
        <taxon>Actinomycetota</taxon>
        <taxon>Actinomycetes</taxon>
        <taxon>Propionibacteriales</taxon>
        <taxon>Nocardioidaceae</taxon>
        <taxon>Nocardioides</taxon>
    </lineage>
</organism>
<keyword evidence="2" id="KW-0812">Transmembrane</keyword>
<feature type="region of interest" description="Disordered" evidence="1">
    <location>
        <begin position="128"/>
        <end position="159"/>
    </location>
</feature>
<name>A0A3N0DQ72_9ACTN</name>
<proteinExistence type="predicted"/>
<comment type="caution">
    <text evidence="4">The sequence shown here is derived from an EMBL/GenBank/DDBJ whole genome shotgun (WGS) entry which is preliminary data.</text>
</comment>
<keyword evidence="5" id="KW-1185">Reference proteome</keyword>
<reference evidence="4 5" key="1">
    <citation type="submission" date="2018-11" db="EMBL/GenBank/DDBJ databases">
        <authorList>
            <person name="Li F."/>
        </authorList>
    </citation>
    <scope>NUCLEOTIDE SEQUENCE [LARGE SCALE GENOMIC DNA]</scope>
    <source>
        <strain evidence="4 5">KIS18-7</strain>
    </source>
</reference>
<dbReference type="EMBL" id="RJSG01000003">
    <property type="protein sequence ID" value="RNL77493.1"/>
    <property type="molecule type" value="Genomic_DNA"/>
</dbReference>
<keyword evidence="2" id="KW-0472">Membrane</keyword>
<feature type="compositionally biased region" description="Low complexity" evidence="1">
    <location>
        <begin position="136"/>
        <end position="153"/>
    </location>
</feature>
<dbReference type="InterPro" id="IPR012551">
    <property type="entry name" value="DUF1707_SHOCT-like"/>
</dbReference>
<evidence type="ECO:0000256" key="2">
    <source>
        <dbReference type="SAM" id="Phobius"/>
    </source>
</evidence>
<evidence type="ECO:0000313" key="4">
    <source>
        <dbReference type="EMBL" id="RNL77493.1"/>
    </source>
</evidence>
<protein>
    <submittedName>
        <fullName evidence="4">DUF1707 domain-containing protein</fullName>
    </submittedName>
</protein>
<dbReference type="Proteomes" id="UP000277094">
    <property type="component" value="Unassembled WGS sequence"/>
</dbReference>
<keyword evidence="2" id="KW-1133">Transmembrane helix</keyword>